<proteinExistence type="predicted"/>
<dbReference type="EMBL" id="AQHF01000026">
    <property type="protein sequence ID" value="MBE0347152.1"/>
    <property type="molecule type" value="Genomic_DNA"/>
</dbReference>
<keyword evidence="1" id="KW-0472">Membrane</keyword>
<dbReference type="AlphaFoldDB" id="A0A8I0MWF2"/>
<feature type="transmembrane region" description="Helical" evidence="1">
    <location>
        <begin position="20"/>
        <end position="47"/>
    </location>
</feature>
<protein>
    <submittedName>
        <fullName evidence="2">Uncharacterized protein</fullName>
    </submittedName>
</protein>
<name>A0A8I0MWF2_9GAMM</name>
<evidence type="ECO:0000256" key="1">
    <source>
        <dbReference type="SAM" id="Phobius"/>
    </source>
</evidence>
<accession>A0A8I0MWF2</accession>
<comment type="caution">
    <text evidence="2">The sequence shown here is derived from an EMBL/GenBank/DDBJ whole genome shotgun (WGS) entry which is preliminary data.</text>
</comment>
<evidence type="ECO:0000313" key="3">
    <source>
        <dbReference type="Proteomes" id="UP000660708"/>
    </source>
</evidence>
<reference evidence="2 3" key="1">
    <citation type="submission" date="2015-06" db="EMBL/GenBank/DDBJ databases">
        <title>Genome sequence of Pseudoalteromonas peptidolytica.</title>
        <authorList>
            <person name="Xie B.-B."/>
            <person name="Rong J.-C."/>
            <person name="Qin Q.-L."/>
            <person name="Zhang Y.-Z."/>
        </authorList>
    </citation>
    <scope>NUCLEOTIDE SEQUENCE [LARGE SCALE GENOMIC DNA]</scope>
    <source>
        <strain evidence="2 3">F12-50-A1</strain>
    </source>
</reference>
<keyword evidence="1" id="KW-1133">Transmembrane helix</keyword>
<evidence type="ECO:0000313" key="2">
    <source>
        <dbReference type="EMBL" id="MBE0347152.1"/>
    </source>
</evidence>
<keyword evidence="3" id="KW-1185">Reference proteome</keyword>
<dbReference type="Proteomes" id="UP000660708">
    <property type="component" value="Unassembled WGS sequence"/>
</dbReference>
<gene>
    <name evidence="2" type="ORF">PPEP_a1553</name>
</gene>
<organism evidence="2 3">
    <name type="scientific">Pseudoalteromonas peptidolytica F12-50-A1</name>
    <dbReference type="NCBI Taxonomy" id="1315280"/>
    <lineage>
        <taxon>Bacteria</taxon>
        <taxon>Pseudomonadati</taxon>
        <taxon>Pseudomonadota</taxon>
        <taxon>Gammaproteobacteria</taxon>
        <taxon>Alteromonadales</taxon>
        <taxon>Pseudoalteromonadaceae</taxon>
        <taxon>Pseudoalteromonas</taxon>
    </lineage>
</organism>
<sequence>MISSWLAVKIRGTPTSNELAPVYLLTSTLASIVASIHTGMWGFGLLFNKSKFRFSL</sequence>
<keyword evidence="1" id="KW-0812">Transmembrane</keyword>